<comment type="caution">
    <text evidence="2">The sequence shown here is derived from an EMBL/GenBank/DDBJ whole genome shotgun (WGS) entry which is preliminary data.</text>
</comment>
<feature type="domain" description="Aminoglycoside phosphotransferase" evidence="1">
    <location>
        <begin position="158"/>
        <end position="217"/>
    </location>
</feature>
<evidence type="ECO:0000313" key="2">
    <source>
        <dbReference type="EMBL" id="MQT02276.1"/>
    </source>
</evidence>
<organism evidence="2 3">
    <name type="scientific">Streptomyces jumonjinensis</name>
    <dbReference type="NCBI Taxonomy" id="1945"/>
    <lineage>
        <taxon>Bacteria</taxon>
        <taxon>Bacillati</taxon>
        <taxon>Actinomycetota</taxon>
        <taxon>Actinomycetes</taxon>
        <taxon>Kitasatosporales</taxon>
        <taxon>Streptomycetaceae</taxon>
        <taxon>Streptomyces</taxon>
    </lineage>
</organism>
<dbReference type="InterPro" id="IPR011009">
    <property type="entry name" value="Kinase-like_dom_sf"/>
</dbReference>
<proteinExistence type="predicted"/>
<dbReference type="OrthoDB" id="2570531at2"/>
<reference evidence="2 3" key="1">
    <citation type="submission" date="2019-05" db="EMBL/GenBank/DDBJ databases">
        <title>Comparative genomics and metabolomics analyses of clavulanic acid producing Streptomyces species provides insight into specialized metabolism and evolution of beta-lactam biosynthetic gene clusters.</title>
        <authorList>
            <person name="Moore M.A."/>
            <person name="Cruz-Morales P."/>
            <person name="Barona Gomez F."/>
            <person name="Kapil T."/>
        </authorList>
    </citation>
    <scope>NUCLEOTIDE SEQUENCE [LARGE SCALE GENOMIC DNA]</scope>
    <source>
        <strain evidence="2 3">NRRL 5741</strain>
    </source>
</reference>
<accession>A0A646KMS0</accession>
<dbReference type="Gene3D" id="3.90.1200.10">
    <property type="match status" value="1"/>
</dbReference>
<dbReference type="Proteomes" id="UP000419138">
    <property type="component" value="Unassembled WGS sequence"/>
</dbReference>
<dbReference type="AlphaFoldDB" id="A0A646KMS0"/>
<name>A0A646KMS0_STRJU</name>
<dbReference type="SUPFAM" id="SSF56112">
    <property type="entry name" value="Protein kinase-like (PK-like)"/>
    <property type="match status" value="1"/>
</dbReference>
<evidence type="ECO:0000259" key="1">
    <source>
        <dbReference type="Pfam" id="PF01636"/>
    </source>
</evidence>
<keyword evidence="2" id="KW-0808">Transferase</keyword>
<sequence length="265" mass="29155">MTERVQWEELPADFRDAVEFHTGPVITTESVTSGFNCSLALVVRTRSSGCLFLKGARTSDDAGMAGLLCEERVNEVVEGVSPTIRHRFESAGWLALAFVYVDGRHVDYGPGTGDRPALTRATRRMHRLRTPGHPLPQFSDRFAGHLRPGEADILKGSHLLHTDTNPHNVLISAPGGDAYVVDWAMPALGPAWIDPAQIAVWLMAYGHAPADALAWLRGTPSWRQADRRAVETFVNVTCRKFTKSVGEKDAAASTARFHHLLDSRH</sequence>
<dbReference type="EMBL" id="VCLA01000150">
    <property type="protein sequence ID" value="MQT02276.1"/>
    <property type="molecule type" value="Genomic_DNA"/>
</dbReference>
<gene>
    <name evidence="2" type="ORF">FF041_19320</name>
</gene>
<dbReference type="GO" id="GO:0016740">
    <property type="term" value="F:transferase activity"/>
    <property type="evidence" value="ECO:0007669"/>
    <property type="project" value="UniProtKB-KW"/>
</dbReference>
<keyword evidence="3" id="KW-1185">Reference proteome</keyword>
<dbReference type="Pfam" id="PF01636">
    <property type="entry name" value="APH"/>
    <property type="match status" value="1"/>
</dbReference>
<protein>
    <submittedName>
        <fullName evidence="2">Aminoglycoside phosphotransferase</fullName>
    </submittedName>
</protein>
<evidence type="ECO:0000313" key="3">
    <source>
        <dbReference type="Proteomes" id="UP000419138"/>
    </source>
</evidence>
<dbReference type="InterPro" id="IPR002575">
    <property type="entry name" value="Aminoglycoside_PTrfase"/>
</dbReference>
<dbReference type="RefSeq" id="WP_153523931.1">
    <property type="nucleotide sequence ID" value="NZ_JBEPDZ010000005.1"/>
</dbReference>